<proteinExistence type="predicted"/>
<evidence type="ECO:0000313" key="1">
    <source>
        <dbReference type="EMBL" id="QXJ25944.1"/>
    </source>
</evidence>
<accession>A0ABX8R6Q4</accession>
<sequence length="125" mass="12931">MTDHVRDNIRTALQALIPQAIAELQEVSFEQRRARAAAASQIIAERADRLMFAARSRPGVLGPLAEGLAVLAFQPGGVTALGLHACTAPHIGCPSAAAGPHPRTGRVVDVEHGHTGRPAAGGHGL</sequence>
<organism evidence="1 2">
    <name type="scientific">Actinomadura graeca</name>
    <dbReference type="NCBI Taxonomy" id="2750812"/>
    <lineage>
        <taxon>Bacteria</taxon>
        <taxon>Bacillati</taxon>
        <taxon>Actinomycetota</taxon>
        <taxon>Actinomycetes</taxon>
        <taxon>Streptosporangiales</taxon>
        <taxon>Thermomonosporaceae</taxon>
        <taxon>Actinomadura</taxon>
    </lineage>
</organism>
<evidence type="ECO:0000313" key="2">
    <source>
        <dbReference type="Proteomes" id="UP001049518"/>
    </source>
</evidence>
<reference evidence="1" key="1">
    <citation type="submission" date="2020-07" db="EMBL/GenBank/DDBJ databases">
        <authorList>
            <person name="Tarantini F.S."/>
            <person name="Hong K.W."/>
            <person name="Chan K.G."/>
        </authorList>
    </citation>
    <scope>NUCLEOTIDE SEQUENCE</scope>
    <source>
        <strain evidence="1">32-07</strain>
    </source>
</reference>
<gene>
    <name evidence="1" type="ORF">AGRA3207_007513</name>
</gene>
<dbReference type="RefSeq" id="WP_231332157.1">
    <property type="nucleotide sequence ID" value="NZ_CP059572.1"/>
</dbReference>
<name>A0ABX8R6Q4_9ACTN</name>
<dbReference type="EMBL" id="CP059572">
    <property type="protein sequence ID" value="QXJ25944.1"/>
    <property type="molecule type" value="Genomic_DNA"/>
</dbReference>
<evidence type="ECO:0008006" key="3">
    <source>
        <dbReference type="Google" id="ProtNLM"/>
    </source>
</evidence>
<dbReference type="Proteomes" id="UP001049518">
    <property type="component" value="Chromosome"/>
</dbReference>
<keyword evidence="2" id="KW-1185">Reference proteome</keyword>
<protein>
    <recommendedName>
        <fullName evidence="3">DUF222 domain-containing protein</fullName>
    </recommendedName>
</protein>